<sequence length="309" mass="34127">MSDYAIDVSGLVKRFDNKVAVNGVDIKMPKGQVWGFLGPNGSGKTTTIRMICGLLQPSEGKGQCLGFDILKQSAQIKNLTGYMTQKFSFWGDLTIRENLEFVARLYQLKNIKQIVDNTLANLGLTHRQHQLAGALSGGWKQRLALAAVTMSNPKLLLLDEPTAGVDPQARRDFWDEIHKLSAQGLTVLVSTHYMDEAERCDQIVYLANGELITQGSVDEIIKQADIVAFQLKGHGIREQLQSIKQEEGVSSAAYFGAAVHVCGKNADELKDCLHKYQSDDISLTQVDVNLEDAFIQMMANAGFDQRQHG</sequence>
<dbReference type="PROSITE" id="PS00211">
    <property type="entry name" value="ABC_TRANSPORTER_1"/>
    <property type="match status" value="1"/>
</dbReference>
<evidence type="ECO:0000313" key="4">
    <source>
        <dbReference type="EMBL" id="MBC3767801.1"/>
    </source>
</evidence>
<dbReference type="InterPro" id="IPR003439">
    <property type="entry name" value="ABC_transporter-like_ATP-bd"/>
</dbReference>
<dbReference type="GO" id="GO:0005524">
    <property type="term" value="F:ATP binding"/>
    <property type="evidence" value="ECO:0007669"/>
    <property type="project" value="UniProtKB-KW"/>
</dbReference>
<dbReference type="PANTHER" id="PTHR43038">
    <property type="entry name" value="ATP-BINDING CASSETTE, SUB-FAMILY H, MEMBER 1"/>
    <property type="match status" value="1"/>
</dbReference>
<name>A0A8J6J166_9ALTE</name>
<gene>
    <name evidence="4" type="ORF">H8B19_18130</name>
</gene>
<protein>
    <submittedName>
        <fullName evidence="4">ABC transporter ATP-binding protein</fullName>
    </submittedName>
</protein>
<keyword evidence="2 4" id="KW-0067">ATP-binding</keyword>
<proteinExistence type="predicted"/>
<dbReference type="GO" id="GO:0016887">
    <property type="term" value="F:ATP hydrolysis activity"/>
    <property type="evidence" value="ECO:0007669"/>
    <property type="project" value="InterPro"/>
</dbReference>
<dbReference type="AlphaFoldDB" id="A0A8J6J166"/>
<dbReference type="Pfam" id="PF00005">
    <property type="entry name" value="ABC_tran"/>
    <property type="match status" value="1"/>
</dbReference>
<keyword evidence="5" id="KW-1185">Reference proteome</keyword>
<dbReference type="PANTHER" id="PTHR43038:SF3">
    <property type="entry name" value="ABC TRANSPORTER G FAMILY MEMBER 20 ISOFORM X1"/>
    <property type="match status" value="1"/>
</dbReference>
<reference evidence="4" key="2">
    <citation type="submission" date="2020-08" db="EMBL/GenBank/DDBJ databases">
        <authorList>
            <person name="Lai Q."/>
        </authorList>
    </citation>
    <scope>NUCLEOTIDE SEQUENCE</scope>
    <source>
        <strain evidence="4">S27-2</strain>
    </source>
</reference>
<dbReference type="InterPro" id="IPR003593">
    <property type="entry name" value="AAA+_ATPase"/>
</dbReference>
<reference evidence="4" key="1">
    <citation type="journal article" date="2018" name="Int. J. Syst. Evol. Microbiol.">
        <title>Neptunicella marina gen. nov., sp. nov., isolated from surface seawater.</title>
        <authorList>
            <person name="Liu X."/>
            <person name="Lai Q."/>
            <person name="Du Y."/>
            <person name="Zhang X."/>
            <person name="Liu Z."/>
            <person name="Sun F."/>
            <person name="Shao Z."/>
        </authorList>
    </citation>
    <scope>NUCLEOTIDE SEQUENCE</scope>
    <source>
        <strain evidence="4">S27-2</strain>
    </source>
</reference>
<evidence type="ECO:0000313" key="5">
    <source>
        <dbReference type="Proteomes" id="UP000601768"/>
    </source>
</evidence>
<comment type="caution">
    <text evidence="4">The sequence shown here is derived from an EMBL/GenBank/DDBJ whole genome shotgun (WGS) entry which is preliminary data.</text>
</comment>
<accession>A0A8J6J166</accession>
<evidence type="ECO:0000256" key="2">
    <source>
        <dbReference type="ARBA" id="ARBA00022840"/>
    </source>
</evidence>
<dbReference type="InterPro" id="IPR017871">
    <property type="entry name" value="ABC_transporter-like_CS"/>
</dbReference>
<feature type="domain" description="ABC transporter" evidence="3">
    <location>
        <begin position="6"/>
        <end position="233"/>
    </location>
</feature>
<keyword evidence="1" id="KW-0547">Nucleotide-binding</keyword>
<dbReference type="InterPro" id="IPR027417">
    <property type="entry name" value="P-loop_NTPase"/>
</dbReference>
<evidence type="ECO:0000259" key="3">
    <source>
        <dbReference type="PROSITE" id="PS50893"/>
    </source>
</evidence>
<organism evidence="4 5">
    <name type="scientific">Neptunicella marina</name>
    <dbReference type="NCBI Taxonomy" id="2125989"/>
    <lineage>
        <taxon>Bacteria</taxon>
        <taxon>Pseudomonadati</taxon>
        <taxon>Pseudomonadota</taxon>
        <taxon>Gammaproteobacteria</taxon>
        <taxon>Alteromonadales</taxon>
        <taxon>Alteromonadaceae</taxon>
        <taxon>Neptunicella</taxon>
    </lineage>
</organism>
<dbReference type="Proteomes" id="UP000601768">
    <property type="component" value="Unassembled WGS sequence"/>
</dbReference>
<dbReference type="EMBL" id="JACNEP010000026">
    <property type="protein sequence ID" value="MBC3767801.1"/>
    <property type="molecule type" value="Genomic_DNA"/>
</dbReference>
<dbReference type="SUPFAM" id="SSF52540">
    <property type="entry name" value="P-loop containing nucleoside triphosphate hydrolases"/>
    <property type="match status" value="1"/>
</dbReference>
<dbReference type="CDD" id="cd03230">
    <property type="entry name" value="ABC_DR_subfamily_A"/>
    <property type="match status" value="1"/>
</dbReference>
<dbReference type="Gene3D" id="3.40.50.300">
    <property type="entry name" value="P-loop containing nucleotide triphosphate hydrolases"/>
    <property type="match status" value="1"/>
</dbReference>
<evidence type="ECO:0000256" key="1">
    <source>
        <dbReference type="ARBA" id="ARBA00022741"/>
    </source>
</evidence>
<dbReference type="PROSITE" id="PS50893">
    <property type="entry name" value="ABC_TRANSPORTER_2"/>
    <property type="match status" value="1"/>
</dbReference>
<dbReference type="RefSeq" id="WP_186508438.1">
    <property type="nucleotide sequence ID" value="NZ_JACNEP010000026.1"/>
</dbReference>
<dbReference type="SMART" id="SM00382">
    <property type="entry name" value="AAA"/>
    <property type="match status" value="1"/>
</dbReference>